<dbReference type="Proteomes" id="UP000199392">
    <property type="component" value="Unassembled WGS sequence"/>
</dbReference>
<dbReference type="InterPro" id="IPR011711">
    <property type="entry name" value="GntR_C"/>
</dbReference>
<dbReference type="SMART" id="SM00345">
    <property type="entry name" value="HTH_GNTR"/>
    <property type="match status" value="1"/>
</dbReference>
<dbReference type="RefSeq" id="WP_245695922.1">
    <property type="nucleotide sequence ID" value="NZ_FNCL01000001.1"/>
</dbReference>
<dbReference type="PANTHER" id="PTHR11091">
    <property type="entry name" value="OXIDOREDUCTASE-RELATED"/>
    <property type="match status" value="1"/>
</dbReference>
<evidence type="ECO:0000259" key="6">
    <source>
        <dbReference type="PROSITE" id="PS50949"/>
    </source>
</evidence>
<dbReference type="STRING" id="311180.SAMN04488050_1026"/>
<protein>
    <submittedName>
        <fullName evidence="7">Transcriptional regulator, GntR family</fullName>
    </submittedName>
</protein>
<feature type="domain" description="HTH gntR-type" evidence="6">
    <location>
        <begin position="11"/>
        <end position="78"/>
    </location>
</feature>
<dbReference type="InterPro" id="IPR036388">
    <property type="entry name" value="WH-like_DNA-bd_sf"/>
</dbReference>
<keyword evidence="2" id="KW-0560">Oxidoreductase</keyword>
<dbReference type="InterPro" id="IPR036390">
    <property type="entry name" value="WH_DNA-bd_sf"/>
</dbReference>
<organism evidence="7 8">
    <name type="scientific">Alloyangia pacifica</name>
    <dbReference type="NCBI Taxonomy" id="311180"/>
    <lineage>
        <taxon>Bacteria</taxon>
        <taxon>Pseudomonadati</taxon>
        <taxon>Pseudomonadota</taxon>
        <taxon>Alphaproteobacteria</taxon>
        <taxon>Rhodobacterales</taxon>
        <taxon>Roseobacteraceae</taxon>
        <taxon>Alloyangia</taxon>
    </lineage>
</organism>
<dbReference type="Gene3D" id="1.20.120.530">
    <property type="entry name" value="GntR ligand-binding domain-like"/>
    <property type="match status" value="1"/>
</dbReference>
<evidence type="ECO:0000256" key="1">
    <source>
        <dbReference type="ARBA" id="ARBA00006056"/>
    </source>
</evidence>
<dbReference type="GO" id="GO:0003677">
    <property type="term" value="F:DNA binding"/>
    <property type="evidence" value="ECO:0007669"/>
    <property type="project" value="UniProtKB-KW"/>
</dbReference>
<dbReference type="Pfam" id="PF00392">
    <property type="entry name" value="GntR"/>
    <property type="match status" value="1"/>
</dbReference>
<gene>
    <name evidence="7" type="ORF">SAMN04488050_1026</name>
</gene>
<evidence type="ECO:0000256" key="4">
    <source>
        <dbReference type="ARBA" id="ARBA00023125"/>
    </source>
</evidence>
<keyword evidence="4" id="KW-0238">DNA-binding</keyword>
<dbReference type="Pfam" id="PF07729">
    <property type="entry name" value="FCD"/>
    <property type="match status" value="1"/>
</dbReference>
<proteinExistence type="inferred from homology"/>
<evidence type="ECO:0000256" key="2">
    <source>
        <dbReference type="ARBA" id="ARBA00023002"/>
    </source>
</evidence>
<dbReference type="SUPFAM" id="SSF46785">
    <property type="entry name" value="Winged helix' DNA-binding domain"/>
    <property type="match status" value="1"/>
</dbReference>
<dbReference type="InterPro" id="IPR000524">
    <property type="entry name" value="Tscrpt_reg_HTH_GntR"/>
</dbReference>
<dbReference type="GO" id="GO:0016491">
    <property type="term" value="F:oxidoreductase activity"/>
    <property type="evidence" value="ECO:0007669"/>
    <property type="project" value="UniProtKB-KW"/>
</dbReference>
<dbReference type="InterPro" id="IPR036111">
    <property type="entry name" value="Mal/L-sulfo/L-lacto_DH-like_sf"/>
</dbReference>
<evidence type="ECO:0000256" key="3">
    <source>
        <dbReference type="ARBA" id="ARBA00023015"/>
    </source>
</evidence>
<reference evidence="8" key="1">
    <citation type="submission" date="2016-10" db="EMBL/GenBank/DDBJ databases">
        <authorList>
            <person name="Varghese N."/>
            <person name="Submissions S."/>
        </authorList>
    </citation>
    <scope>NUCLEOTIDE SEQUENCE [LARGE SCALE GENOMIC DNA]</scope>
    <source>
        <strain evidence="8">DSM 26894</strain>
    </source>
</reference>
<keyword evidence="5" id="KW-0804">Transcription</keyword>
<dbReference type="SMART" id="SM00895">
    <property type="entry name" value="FCD"/>
    <property type="match status" value="1"/>
</dbReference>
<evidence type="ECO:0000313" key="8">
    <source>
        <dbReference type="Proteomes" id="UP000199392"/>
    </source>
</evidence>
<keyword evidence="8" id="KW-1185">Reference proteome</keyword>
<dbReference type="Gene3D" id="1.10.10.10">
    <property type="entry name" value="Winged helix-like DNA-binding domain superfamily/Winged helix DNA-binding domain"/>
    <property type="match status" value="1"/>
</dbReference>
<dbReference type="Gene3D" id="3.30.1370.60">
    <property type="entry name" value="Hypothetical oxidoreductase yiak, domain 2"/>
    <property type="match status" value="1"/>
</dbReference>
<dbReference type="InterPro" id="IPR043144">
    <property type="entry name" value="Mal/L-sulf/L-lact_DH-like_ah"/>
</dbReference>
<evidence type="ECO:0000313" key="7">
    <source>
        <dbReference type="EMBL" id="SFS50580.1"/>
    </source>
</evidence>
<dbReference type="GO" id="GO:0003700">
    <property type="term" value="F:DNA-binding transcription factor activity"/>
    <property type="evidence" value="ECO:0007669"/>
    <property type="project" value="InterPro"/>
</dbReference>
<keyword evidence="3" id="KW-0805">Transcription regulation</keyword>
<dbReference type="PROSITE" id="PS50949">
    <property type="entry name" value="HTH_GNTR"/>
    <property type="match status" value="1"/>
</dbReference>
<dbReference type="CDD" id="cd07377">
    <property type="entry name" value="WHTH_GntR"/>
    <property type="match status" value="1"/>
</dbReference>
<dbReference type="EMBL" id="FOZW01000002">
    <property type="protein sequence ID" value="SFS50580.1"/>
    <property type="molecule type" value="Genomic_DNA"/>
</dbReference>
<dbReference type="InterPro" id="IPR008920">
    <property type="entry name" value="TF_FadR/GntR_C"/>
</dbReference>
<comment type="similarity">
    <text evidence="1">Belongs to the LDH2/MDH2 oxidoreductase family.</text>
</comment>
<dbReference type="PANTHER" id="PTHR11091:SF0">
    <property type="entry name" value="MALATE DEHYDROGENASE"/>
    <property type="match status" value="1"/>
</dbReference>
<dbReference type="SUPFAM" id="SSF48008">
    <property type="entry name" value="GntR ligand-binding domain-like"/>
    <property type="match status" value="1"/>
</dbReference>
<sequence>MDAATLREGTPKLSDRARDAIRDQIISGDLPMGSALRESELATSLGMSKIPVREALVQLECEGMITTRPNRSPRVFEMSQDDISSLGELREMLETEALRLAIARNALPLATRLREITGQMTEALATRDARSYKLLDNVFHHAIFAECGNVYLEKTHHMLSFRIQALRNKLSREHELNERSLAEHQHLAALVAQGDIAAAETLMRSHIRDTTQNYLAQESAASAAPRPPARVMQAEMERFAEDAMAAAGCDAPTRAAVVRALSHASSLGVDTHGYRLLPHYLEGFTKGRLNPAPEVRFLRESAGAALLDGDDAHGARATYAAVDKAVALARASGSGAVAIRASSHFGAAGAYARAIAEEGLLGFCFCNSDSFVRLHGGAQKFHGTNPISMAGPAGENEEPWLFDMATSAIPFNKVQLSRALGIELPADTASNALGENVTDPELAEMLAPLGGEFGYKGAGLAGISEILSTALSGAPLSFELPGMISDDMATPRGLGAFVMAFDPAAFAGLEIFTDTIRRYRNAIRGSSAAQGAEVMAAGDREWAEGKRRALQGMTLDQTAVEALTRFAQEKGIPPLEVVGS</sequence>
<evidence type="ECO:0000256" key="5">
    <source>
        <dbReference type="ARBA" id="ARBA00023163"/>
    </source>
</evidence>
<accession>A0A1I6QE70</accession>
<dbReference type="SUPFAM" id="SSF89733">
    <property type="entry name" value="L-sulfolactate dehydrogenase-like"/>
    <property type="match status" value="1"/>
</dbReference>
<dbReference type="InterPro" id="IPR003767">
    <property type="entry name" value="Malate/L-lactate_DH-like"/>
</dbReference>
<dbReference type="Pfam" id="PF02615">
    <property type="entry name" value="Ldh_2"/>
    <property type="match status" value="1"/>
</dbReference>
<dbReference type="InterPro" id="IPR043143">
    <property type="entry name" value="Mal/L-sulf/L-lact_DH-like_NADP"/>
</dbReference>
<dbReference type="Gene3D" id="1.10.1530.10">
    <property type="match status" value="1"/>
</dbReference>
<dbReference type="AlphaFoldDB" id="A0A1I6QE70"/>
<name>A0A1I6QE70_9RHOB</name>